<dbReference type="Proteomes" id="UP000594262">
    <property type="component" value="Unplaced"/>
</dbReference>
<sequence>MRFLLSNFLTLLLLTYSAGLSTSKIEKIEDNLDILQDDIESLLEKESRKNDESAANTIEQFEPLSTIAKRQNGGSGDYHCSFDGDCMSDFEVKNTQSIIWKRKIHHGHIMDRANAGSGFMFAELRYLKDKTEKAHFNTGSFPVPENQSCASFYYYMYGNQWQCDISRFLVYMECEGDNEPTELFRTSGNNYEDRKWRRVRIDVNKAKGTQCKVFWRVSKGLSHTHAYIAVDDIKWATGACPTEGGPEKPEYADCSFDSVNACEWKVSGAVPPSFSGWSTHQRGRTGPDTYFGYRSYPHGTRGHYVYLDSRHTQYARKSLKLQSPLLRSTGKKCLKFALSMYGQTMGSVEAFVESTDGSKQKVFSKVGHQQGKTYKWFDNAVTLPENKDYKIDLVATVGNGTKSDIAIDNILVADGECPSGDIVLASCSFGDSGECAYTNDVCPTNESKEFKKPEVFKPYRNSPPLTKIQKLAKEWSVSFEIKMLGTIRGWTNIIHFTTGGNHGHRGTRIPAVFVWSNTYKLHITSAVGWHGNYQFNKVVLRKDKWTKLEISMKKDTDGKYYYRVLVDDVEKHKAHNSLPTEYKGVEVYAGDEWYPSTNAELKNFVFQNGELEPCNPVCNHNVNDPLFVPAPPAKQTFAAEQQVTRSKLLTTLPELTKEWKVSMDVKLKSKKGGWTNIIHATTGHNCCHRGQRVPAIFVFSNQYRSHICSPLGGYGNHNYNDIYFPQNQYTNVVMQQKKFNGQYRYQIFQNNAIRHNVTQTKPEVFKNVKYYISDPWHNAADADVKNIVIENLVSTYPCPNMCKGRKNKETINGTEVNTFTYDTETCENLPVRAQVNVPKHLRYGCARMMFKLGYAAKNYCVVRFYNGGRHLHHFRNIKSGWNKVQFDLFENGSRVGLTVDKIYSYCPMITVTDIQVTEGMC</sequence>
<evidence type="ECO:0000313" key="4">
    <source>
        <dbReference type="EnsemblMetazoa" id="CLYHEMP009808.1"/>
    </source>
</evidence>
<dbReference type="CDD" id="cd06263">
    <property type="entry name" value="MAM"/>
    <property type="match status" value="1"/>
</dbReference>
<dbReference type="InterPro" id="IPR013320">
    <property type="entry name" value="ConA-like_dom_sf"/>
</dbReference>
<reference evidence="4" key="1">
    <citation type="submission" date="2021-01" db="UniProtKB">
        <authorList>
            <consortium name="EnsemblMetazoa"/>
        </authorList>
    </citation>
    <scope>IDENTIFICATION</scope>
</reference>
<dbReference type="PANTHER" id="PTHR23282">
    <property type="entry name" value="APICAL ENDOSOMAL GLYCOPROTEIN PRECURSOR"/>
    <property type="match status" value="1"/>
</dbReference>
<dbReference type="InterPro" id="IPR051560">
    <property type="entry name" value="MAM_domain-containing"/>
</dbReference>
<dbReference type="PROSITE" id="PS00740">
    <property type="entry name" value="MAM_1"/>
    <property type="match status" value="1"/>
</dbReference>
<dbReference type="SMART" id="SM00137">
    <property type="entry name" value="MAM"/>
    <property type="match status" value="1"/>
</dbReference>
<evidence type="ECO:0000256" key="1">
    <source>
        <dbReference type="SAM" id="Coils"/>
    </source>
</evidence>
<keyword evidence="2" id="KW-0732">Signal</keyword>
<dbReference type="AlphaFoldDB" id="A0A7M5UF65"/>
<feature type="chain" id="PRO_5029476593" description="MAM domain-containing protein" evidence="2">
    <location>
        <begin position="20"/>
        <end position="921"/>
    </location>
</feature>
<keyword evidence="5" id="KW-1185">Reference proteome</keyword>
<evidence type="ECO:0000256" key="2">
    <source>
        <dbReference type="SAM" id="SignalP"/>
    </source>
</evidence>
<dbReference type="Pfam" id="PF00629">
    <property type="entry name" value="MAM"/>
    <property type="match status" value="2"/>
</dbReference>
<proteinExistence type="predicted"/>
<dbReference type="InterPro" id="IPR000998">
    <property type="entry name" value="MAM_dom"/>
</dbReference>
<feature type="signal peptide" evidence="2">
    <location>
        <begin position="1"/>
        <end position="19"/>
    </location>
</feature>
<organism evidence="4 5">
    <name type="scientific">Clytia hemisphaerica</name>
    <dbReference type="NCBI Taxonomy" id="252671"/>
    <lineage>
        <taxon>Eukaryota</taxon>
        <taxon>Metazoa</taxon>
        <taxon>Cnidaria</taxon>
        <taxon>Hydrozoa</taxon>
        <taxon>Hydroidolina</taxon>
        <taxon>Leptothecata</taxon>
        <taxon>Obeliida</taxon>
        <taxon>Clytiidae</taxon>
        <taxon>Clytia</taxon>
    </lineage>
</organism>
<dbReference type="PROSITE" id="PS50060">
    <property type="entry name" value="MAM_2"/>
    <property type="match status" value="2"/>
</dbReference>
<feature type="coiled-coil region" evidence="1">
    <location>
        <begin position="25"/>
        <end position="52"/>
    </location>
</feature>
<evidence type="ECO:0000313" key="5">
    <source>
        <dbReference type="Proteomes" id="UP000594262"/>
    </source>
</evidence>
<feature type="domain" description="MAM" evidence="3">
    <location>
        <begin position="78"/>
        <end position="242"/>
    </location>
</feature>
<dbReference type="GeneID" id="136802635"/>
<dbReference type="OrthoDB" id="2120109at2759"/>
<dbReference type="EnsemblMetazoa" id="CLYHEMT009808.1">
    <property type="protein sequence ID" value="CLYHEMP009808.1"/>
    <property type="gene ID" value="CLYHEMG009808"/>
</dbReference>
<name>A0A7M5UF65_9CNID</name>
<feature type="domain" description="MAM" evidence="3">
    <location>
        <begin position="252"/>
        <end position="419"/>
    </location>
</feature>
<evidence type="ECO:0000259" key="3">
    <source>
        <dbReference type="PROSITE" id="PS50060"/>
    </source>
</evidence>
<dbReference type="RefSeq" id="XP_066915488.1">
    <property type="nucleotide sequence ID" value="XM_067059387.1"/>
</dbReference>
<dbReference type="SUPFAM" id="SSF49899">
    <property type="entry name" value="Concanavalin A-like lectins/glucanases"/>
    <property type="match status" value="2"/>
</dbReference>
<accession>A0A7M5UF65</accession>
<dbReference type="Gene3D" id="2.60.120.200">
    <property type="match status" value="2"/>
</dbReference>
<dbReference type="GO" id="GO:0016020">
    <property type="term" value="C:membrane"/>
    <property type="evidence" value="ECO:0007669"/>
    <property type="project" value="InterPro"/>
</dbReference>
<dbReference type="PANTHER" id="PTHR23282:SF101">
    <property type="entry name" value="MAM DOMAIN-CONTAINING PROTEIN"/>
    <property type="match status" value="1"/>
</dbReference>
<protein>
    <recommendedName>
        <fullName evidence="3">MAM domain-containing protein</fullName>
    </recommendedName>
</protein>
<keyword evidence="1" id="KW-0175">Coiled coil</keyword>